<accession>A0AAQ3MWQ0</accession>
<protein>
    <submittedName>
        <fullName evidence="1">Uncharacterized protein</fullName>
    </submittedName>
</protein>
<dbReference type="EMBL" id="CP144692">
    <property type="protein sequence ID" value="WVY99234.1"/>
    <property type="molecule type" value="Genomic_DNA"/>
</dbReference>
<keyword evidence="2" id="KW-1185">Reference proteome</keyword>
<proteinExistence type="predicted"/>
<gene>
    <name evidence="1" type="ORF">V8G54_031385</name>
</gene>
<evidence type="ECO:0000313" key="2">
    <source>
        <dbReference type="Proteomes" id="UP001374535"/>
    </source>
</evidence>
<reference evidence="1 2" key="1">
    <citation type="journal article" date="2023" name="Life. Sci Alliance">
        <title>Evolutionary insights into 3D genome organization and epigenetic landscape of Vigna mungo.</title>
        <authorList>
            <person name="Junaid A."/>
            <person name="Singh B."/>
            <person name="Bhatia S."/>
        </authorList>
    </citation>
    <scope>NUCLEOTIDE SEQUENCE [LARGE SCALE GENOMIC DNA]</scope>
    <source>
        <strain evidence="1">Urdbean</strain>
    </source>
</reference>
<organism evidence="1 2">
    <name type="scientific">Vigna mungo</name>
    <name type="common">Black gram</name>
    <name type="synonym">Phaseolus mungo</name>
    <dbReference type="NCBI Taxonomy" id="3915"/>
    <lineage>
        <taxon>Eukaryota</taxon>
        <taxon>Viridiplantae</taxon>
        <taxon>Streptophyta</taxon>
        <taxon>Embryophyta</taxon>
        <taxon>Tracheophyta</taxon>
        <taxon>Spermatophyta</taxon>
        <taxon>Magnoliopsida</taxon>
        <taxon>eudicotyledons</taxon>
        <taxon>Gunneridae</taxon>
        <taxon>Pentapetalae</taxon>
        <taxon>rosids</taxon>
        <taxon>fabids</taxon>
        <taxon>Fabales</taxon>
        <taxon>Fabaceae</taxon>
        <taxon>Papilionoideae</taxon>
        <taxon>50 kb inversion clade</taxon>
        <taxon>NPAAA clade</taxon>
        <taxon>indigoferoid/millettioid clade</taxon>
        <taxon>Phaseoleae</taxon>
        <taxon>Vigna</taxon>
    </lineage>
</organism>
<name>A0AAQ3MWQ0_VIGMU</name>
<sequence length="116" mass="13238">MFTQHHALIFWSGRCKSRCKCSRQCSRTLTIIRCSINSRTIKVHGHSWTISTIRHVSKPLVGITMHHHLALLHWLKISISSNSSPMSRLSLPLKGIRSNEIGGKPRPHSRQNLLLE</sequence>
<dbReference type="Proteomes" id="UP001374535">
    <property type="component" value="Chromosome 9"/>
</dbReference>
<evidence type="ECO:0000313" key="1">
    <source>
        <dbReference type="EMBL" id="WVY99234.1"/>
    </source>
</evidence>
<dbReference type="AlphaFoldDB" id="A0AAQ3MWQ0"/>